<accession>A0A8H3H2M0</accession>
<sequence>MHIRVMGGYVLTHEQAADAAHKLGLPLRSGLDIPFNCRRDINEWIRTNAPHLWYNRMQPIVFDEGILDGEGSGLIFPVVADENKVARDFQYSETKARQQSSESKRGWRDFLMSFLRTL</sequence>
<protein>
    <submittedName>
        <fullName evidence="1">Uncharacterized protein</fullName>
    </submittedName>
</protein>
<evidence type="ECO:0000313" key="1">
    <source>
        <dbReference type="EMBL" id="CAE6477966.1"/>
    </source>
</evidence>
<proteinExistence type="predicted"/>
<gene>
    <name evidence="1" type="ORF">RDB_LOCUS197264</name>
</gene>
<evidence type="ECO:0000313" key="2">
    <source>
        <dbReference type="Proteomes" id="UP000663841"/>
    </source>
</evidence>
<dbReference type="EMBL" id="CAJMWW010000642">
    <property type="protein sequence ID" value="CAE6477966.1"/>
    <property type="molecule type" value="Genomic_DNA"/>
</dbReference>
<comment type="caution">
    <text evidence="1">The sequence shown here is derived from an EMBL/GenBank/DDBJ whole genome shotgun (WGS) entry which is preliminary data.</text>
</comment>
<dbReference type="Proteomes" id="UP000663841">
    <property type="component" value="Unassembled WGS sequence"/>
</dbReference>
<organism evidence="1 2">
    <name type="scientific">Rhizoctonia solani</name>
    <dbReference type="NCBI Taxonomy" id="456999"/>
    <lineage>
        <taxon>Eukaryota</taxon>
        <taxon>Fungi</taxon>
        <taxon>Dikarya</taxon>
        <taxon>Basidiomycota</taxon>
        <taxon>Agaricomycotina</taxon>
        <taxon>Agaricomycetes</taxon>
        <taxon>Cantharellales</taxon>
        <taxon>Ceratobasidiaceae</taxon>
        <taxon>Rhizoctonia</taxon>
    </lineage>
</organism>
<name>A0A8H3H2M0_9AGAM</name>
<reference evidence="1" key="1">
    <citation type="submission" date="2021-01" db="EMBL/GenBank/DDBJ databases">
        <authorList>
            <person name="Kaushik A."/>
        </authorList>
    </citation>
    <scope>NUCLEOTIDE SEQUENCE</scope>
    <source>
        <strain evidence="1">AG3-T5</strain>
    </source>
</reference>
<dbReference type="AlphaFoldDB" id="A0A8H3H2M0"/>